<comment type="similarity">
    <text evidence="2">Belongs to the bacterial solute-binding protein 1 family.</text>
</comment>
<dbReference type="RefSeq" id="WP_219765706.1">
    <property type="nucleotide sequence ID" value="NZ_JAHYBZ010000010.1"/>
</dbReference>
<reference evidence="6 7" key="1">
    <citation type="submission" date="2021-07" db="EMBL/GenBank/DDBJ databases">
        <authorList>
            <person name="So Y."/>
        </authorList>
    </citation>
    <scope>NUCLEOTIDE SEQUENCE [LARGE SCALE GENOMIC DNA]</scope>
    <source>
        <strain evidence="6 7">HJA6</strain>
    </source>
</reference>
<dbReference type="InterPro" id="IPR006059">
    <property type="entry name" value="SBP"/>
</dbReference>
<dbReference type="PANTHER" id="PTHR43649:SF34">
    <property type="entry name" value="ABC TRANSPORTER PERIPLASMIC-BINDING PROTEIN YCJN-RELATED"/>
    <property type="match status" value="1"/>
</dbReference>
<dbReference type="PANTHER" id="PTHR43649">
    <property type="entry name" value="ARABINOSE-BINDING PROTEIN-RELATED"/>
    <property type="match status" value="1"/>
</dbReference>
<keyword evidence="4 5" id="KW-0732">Signal</keyword>
<proteinExistence type="inferred from homology"/>
<evidence type="ECO:0000256" key="5">
    <source>
        <dbReference type="SAM" id="SignalP"/>
    </source>
</evidence>
<evidence type="ECO:0000256" key="1">
    <source>
        <dbReference type="ARBA" id="ARBA00004418"/>
    </source>
</evidence>
<dbReference type="CDD" id="cd14750">
    <property type="entry name" value="PBP2_TMBP"/>
    <property type="match status" value="1"/>
</dbReference>
<dbReference type="Pfam" id="PF01547">
    <property type="entry name" value="SBP_bac_1"/>
    <property type="match status" value="1"/>
</dbReference>
<accession>A0ABS7AFQ7</accession>
<protein>
    <submittedName>
        <fullName evidence="6">ABC transporter substrate-binding protein</fullName>
    </submittedName>
</protein>
<comment type="subcellular location">
    <subcellularLocation>
        <location evidence="1">Periplasm</location>
    </subcellularLocation>
</comment>
<evidence type="ECO:0000313" key="7">
    <source>
        <dbReference type="Proteomes" id="UP001196565"/>
    </source>
</evidence>
<organism evidence="6 7">
    <name type="scientific">Roseomonas alba</name>
    <dbReference type="NCBI Taxonomy" id="2846776"/>
    <lineage>
        <taxon>Bacteria</taxon>
        <taxon>Pseudomonadati</taxon>
        <taxon>Pseudomonadota</taxon>
        <taxon>Alphaproteobacteria</taxon>
        <taxon>Acetobacterales</taxon>
        <taxon>Roseomonadaceae</taxon>
        <taxon>Roseomonas</taxon>
    </lineage>
</organism>
<evidence type="ECO:0000256" key="3">
    <source>
        <dbReference type="ARBA" id="ARBA00022448"/>
    </source>
</evidence>
<gene>
    <name evidence="6" type="ORF">KPL78_24995</name>
</gene>
<evidence type="ECO:0000256" key="4">
    <source>
        <dbReference type="ARBA" id="ARBA00022729"/>
    </source>
</evidence>
<dbReference type="Proteomes" id="UP001196565">
    <property type="component" value="Unassembled WGS sequence"/>
</dbReference>
<sequence>MRAALALFCALITTLPARAEVTLAVSCGAVGIEAQLCREGAETWARETGNRVSMISTPAGATERLALYQQLLAARSPDIDVLQIDVVWPGILARHLVDLSDRLSEGDRAAQFAAMIENDMVDGRLVALPWFTAAGVLYYRRDLLESYGRRVPETWAELTETAQRITDAERAAGHARMWGFVFQARAYEGLTVNALEWVNSHGGGTIVDPEGRITIDNPQAAAALAQAAGWIGTIAPFGVLNYAEEETRAVFQPGNAVFMRNWPYAWPLLNAEDSPVRGKVGVAVLPRGGGPDGRHSATLGGEQLAVSRYSQHPEEAASLVVYLTSRAEQKRRAIAGGLNPTWRDLYDDPEVLAANPFFGALRDTFENAVARPSAATGTHYNQVSAEFRNAVHTVLSGRAEAASTLHRLAARLQRLQRAGGW</sequence>
<evidence type="ECO:0000256" key="2">
    <source>
        <dbReference type="ARBA" id="ARBA00008520"/>
    </source>
</evidence>
<dbReference type="InterPro" id="IPR050490">
    <property type="entry name" value="Bact_solute-bd_prot1"/>
</dbReference>
<dbReference type="EMBL" id="JAHYBZ010000010">
    <property type="protein sequence ID" value="MBW6401141.1"/>
    <property type="molecule type" value="Genomic_DNA"/>
</dbReference>
<keyword evidence="7" id="KW-1185">Reference proteome</keyword>
<evidence type="ECO:0000313" key="6">
    <source>
        <dbReference type="EMBL" id="MBW6401141.1"/>
    </source>
</evidence>
<name>A0ABS7AFQ7_9PROT</name>
<dbReference type="SUPFAM" id="SSF53850">
    <property type="entry name" value="Periplasmic binding protein-like II"/>
    <property type="match status" value="1"/>
</dbReference>
<feature type="chain" id="PRO_5045565660" evidence="5">
    <location>
        <begin position="20"/>
        <end position="421"/>
    </location>
</feature>
<comment type="caution">
    <text evidence="6">The sequence shown here is derived from an EMBL/GenBank/DDBJ whole genome shotgun (WGS) entry which is preliminary data.</text>
</comment>
<feature type="signal peptide" evidence="5">
    <location>
        <begin position="1"/>
        <end position="19"/>
    </location>
</feature>
<keyword evidence="3" id="KW-0813">Transport</keyword>
<dbReference type="Gene3D" id="3.40.190.10">
    <property type="entry name" value="Periplasmic binding protein-like II"/>
    <property type="match status" value="2"/>
</dbReference>